<dbReference type="Gene3D" id="3.30.450.20">
    <property type="entry name" value="PAS domain"/>
    <property type="match status" value="5"/>
</dbReference>
<feature type="domain" description="PAS" evidence="7">
    <location>
        <begin position="265"/>
        <end position="342"/>
    </location>
</feature>
<name>A0A1S1H8Z5_9SPHN</name>
<feature type="domain" description="PAS" evidence="7">
    <location>
        <begin position="526"/>
        <end position="603"/>
    </location>
</feature>
<dbReference type="SUPFAM" id="SSF55874">
    <property type="entry name" value="ATPase domain of HSP90 chaperone/DNA topoisomerase II/histidine kinase"/>
    <property type="match status" value="1"/>
</dbReference>
<dbReference type="PRINTS" id="PR00344">
    <property type="entry name" value="BCTRLSENSOR"/>
</dbReference>
<evidence type="ECO:0000256" key="2">
    <source>
        <dbReference type="ARBA" id="ARBA00012438"/>
    </source>
</evidence>
<dbReference type="InterPro" id="IPR005467">
    <property type="entry name" value="His_kinase_dom"/>
</dbReference>
<feature type="domain" description="PAC" evidence="8">
    <location>
        <begin position="87"/>
        <end position="139"/>
    </location>
</feature>
<dbReference type="InterPro" id="IPR036890">
    <property type="entry name" value="HATPase_C_sf"/>
</dbReference>
<dbReference type="FunFam" id="3.30.450.20:FF:000099">
    <property type="entry name" value="Sensory box sensor histidine kinase"/>
    <property type="match status" value="1"/>
</dbReference>
<proteinExistence type="predicted"/>
<feature type="domain" description="PAC" evidence="8">
    <location>
        <begin position="215"/>
        <end position="264"/>
    </location>
</feature>
<keyword evidence="4 9" id="KW-0808">Transferase</keyword>
<organism evidence="9 10">
    <name type="scientific">Edaphosphingomonas haloaromaticamans</name>
    <dbReference type="NCBI Taxonomy" id="653954"/>
    <lineage>
        <taxon>Bacteria</taxon>
        <taxon>Pseudomonadati</taxon>
        <taxon>Pseudomonadota</taxon>
        <taxon>Alphaproteobacteria</taxon>
        <taxon>Sphingomonadales</taxon>
        <taxon>Rhizorhabdaceae</taxon>
        <taxon>Edaphosphingomonas</taxon>
    </lineage>
</organism>
<dbReference type="SMART" id="SM00091">
    <property type="entry name" value="PAS"/>
    <property type="match status" value="5"/>
</dbReference>
<dbReference type="InterPro" id="IPR003661">
    <property type="entry name" value="HisK_dim/P_dom"/>
</dbReference>
<comment type="catalytic activity">
    <reaction evidence="1">
        <text>ATP + protein L-histidine = ADP + protein N-phospho-L-histidine.</text>
        <dbReference type="EC" id="2.7.13.3"/>
    </reaction>
</comment>
<dbReference type="Gene3D" id="3.30.565.10">
    <property type="entry name" value="Histidine kinase-like ATPase, C-terminal domain"/>
    <property type="match status" value="1"/>
</dbReference>
<dbReference type="EC" id="2.7.13.3" evidence="2"/>
<reference evidence="9 10" key="1">
    <citation type="submission" date="2016-09" db="EMBL/GenBank/DDBJ databases">
        <title>Metabolic pathway, cell adaptation mechanisms and a novel monoxygenase revealed through proteogenomic-transcription analysis of a Sphingomonas haloaromaticamans strain degrading the fungicide ortho-phenylphenol.</title>
        <authorList>
            <person name="Perruchon C."/>
            <person name="Papadopoulou E.S."/>
            <person name="Rousidou C."/>
            <person name="Vasileiadis S."/>
            <person name="Tanou G."/>
            <person name="Amoutzias G."/>
            <person name="Molassiotis A."/>
            <person name="Karpouzas D.G."/>
        </authorList>
    </citation>
    <scope>NUCLEOTIDE SEQUENCE [LARGE SCALE GENOMIC DNA]</scope>
    <source>
        <strain evidence="9 10">P3</strain>
    </source>
</reference>
<dbReference type="EMBL" id="MIPT01000001">
    <property type="protein sequence ID" value="OHT18577.1"/>
    <property type="molecule type" value="Genomic_DNA"/>
</dbReference>
<evidence type="ECO:0000256" key="5">
    <source>
        <dbReference type="ARBA" id="ARBA00022777"/>
    </source>
</evidence>
<dbReference type="Pfam" id="PF08447">
    <property type="entry name" value="PAS_3"/>
    <property type="match status" value="4"/>
</dbReference>
<dbReference type="InterPro" id="IPR035965">
    <property type="entry name" value="PAS-like_dom_sf"/>
</dbReference>
<dbReference type="OrthoDB" id="9789238at2"/>
<protein>
    <recommendedName>
        <fullName evidence="2">histidine kinase</fullName>
        <ecNumber evidence="2">2.7.13.3</ecNumber>
    </recommendedName>
</protein>
<dbReference type="PANTHER" id="PTHR43304">
    <property type="entry name" value="PHYTOCHROME-LIKE PROTEIN CPH1"/>
    <property type="match status" value="1"/>
</dbReference>
<feature type="domain" description="Histidine kinase" evidence="6">
    <location>
        <begin position="678"/>
        <end position="890"/>
    </location>
</feature>
<dbReference type="Proteomes" id="UP000179467">
    <property type="component" value="Unassembled WGS sequence"/>
</dbReference>
<dbReference type="InterPro" id="IPR036097">
    <property type="entry name" value="HisK_dim/P_sf"/>
</dbReference>
<feature type="domain" description="PAC" evidence="8">
    <location>
        <begin position="606"/>
        <end position="658"/>
    </location>
</feature>
<dbReference type="CDD" id="cd00082">
    <property type="entry name" value="HisKA"/>
    <property type="match status" value="1"/>
</dbReference>
<dbReference type="PROSITE" id="PS50113">
    <property type="entry name" value="PAC"/>
    <property type="match status" value="5"/>
</dbReference>
<dbReference type="InterPro" id="IPR013655">
    <property type="entry name" value="PAS_fold_3"/>
</dbReference>
<dbReference type="PANTHER" id="PTHR43304:SF1">
    <property type="entry name" value="PAC DOMAIN-CONTAINING PROTEIN"/>
    <property type="match status" value="1"/>
</dbReference>
<feature type="domain" description="PAS" evidence="7">
    <location>
        <begin position="140"/>
        <end position="195"/>
    </location>
</feature>
<evidence type="ECO:0000313" key="9">
    <source>
        <dbReference type="EMBL" id="OHT18577.1"/>
    </source>
</evidence>
<dbReference type="AlphaFoldDB" id="A0A1S1H8Z5"/>
<keyword evidence="5 9" id="KW-0418">Kinase</keyword>
<dbReference type="InterPro" id="IPR001610">
    <property type="entry name" value="PAC"/>
</dbReference>
<dbReference type="NCBIfam" id="TIGR00229">
    <property type="entry name" value="sensory_box"/>
    <property type="match status" value="5"/>
</dbReference>
<evidence type="ECO:0000256" key="1">
    <source>
        <dbReference type="ARBA" id="ARBA00000085"/>
    </source>
</evidence>
<accession>A0A1S1H8Z5</accession>
<keyword evidence="10" id="KW-1185">Reference proteome</keyword>
<feature type="domain" description="PAC" evidence="8">
    <location>
        <begin position="473"/>
        <end position="525"/>
    </location>
</feature>
<dbReference type="InterPro" id="IPR000700">
    <property type="entry name" value="PAS-assoc_C"/>
</dbReference>
<dbReference type="Pfam" id="PF13426">
    <property type="entry name" value="PAS_9"/>
    <property type="match status" value="1"/>
</dbReference>
<dbReference type="CDD" id="cd00130">
    <property type="entry name" value="PAS"/>
    <property type="match status" value="5"/>
</dbReference>
<sequence>MTTETLREVERRLRILETMPGFGWSANAAGQFTYVTPNTLSYLGVAGEDLNASDADDEFGWQQVIHPDDYERVAARWRHCLRTGEHYDTEHRLRRADGSYRWFRNSGQPCQDEDGTITEWFGTTIDIDDQVRLCRDIAEREARIRRLVDSDIIGIVIWDLDGTLIDANDAFLRMVQYDRKDMKAGLRWFDMTPPEWQEVHGREEAEELAATGKMEPREKAFFRKDGSRVPVLIGAACFDGQSSQGVAYILDLTERKRAEEALHDQKRELSQLVDMIPSYLWRVTPHGVPEFFNKRLVDFLGLGVADVNRPGRRRLAAFIEAIIHPDDATAVTDAFERSLASGDILSMKWRMRRADGVYRWMAASAEPMRDADGRIVNWYGLCHDIEDQLQAEEALRSSKQQLEQMIDAVPVNILSFSPSGVMTYASKRYVDEVGPPPLHIEDFDALAVDVAHPDDSLAMLRRASEGFATGSPFVNRFRRREKDGGYRWIEARAQPLRAPDGAIVQWYVASIDIEDEMRAQETLRERERMLHHLVETLPAMIDCATPDGEPVYRSQQMSEYLGYDFEYLDSSAKSRLTGTLETSVHPDDLAGVKANYGHSLATGEPYARRHRLKRSNGEYRWVETRAAPMRDASDAIVQWNVICLDIDAEVRAQRELQLAQERLARASQAASLAELSASIAHEVNQPLAAIVANSHACHRWLSAEPANIERAKVTAERIIRNANAAADIVSRIRALFSQSTETRTIQSLDCVIAETRELLADEAARRDVRVDIDIASDIPPLSFDRVQVQQVLINLMRNGMEAMDTVATHKVLRLRVHRGDDVVRTAISDSGPGIELPDRMFEPFYTTKQHGMGIGLAICRSIVEAHGGQLWAENDEPNGATFTFSLPIGKAPGDPGMGGSE</sequence>
<comment type="caution">
    <text evidence="9">The sequence shown here is derived from an EMBL/GenBank/DDBJ whole genome shotgun (WGS) entry which is preliminary data.</text>
</comment>
<dbReference type="SMART" id="SM00086">
    <property type="entry name" value="PAC"/>
    <property type="match status" value="5"/>
</dbReference>
<feature type="domain" description="PAS" evidence="7">
    <location>
        <begin position="8"/>
        <end position="84"/>
    </location>
</feature>
<dbReference type="InterPro" id="IPR000014">
    <property type="entry name" value="PAS"/>
</dbReference>
<dbReference type="RefSeq" id="WP_070932219.1">
    <property type="nucleotide sequence ID" value="NZ_MIPT01000001.1"/>
</dbReference>
<dbReference type="SUPFAM" id="SSF47384">
    <property type="entry name" value="Homodimeric domain of signal transducing histidine kinase"/>
    <property type="match status" value="1"/>
</dbReference>
<dbReference type="InterPro" id="IPR052162">
    <property type="entry name" value="Sensor_kinase/Photoreceptor"/>
</dbReference>
<dbReference type="PROSITE" id="PS50112">
    <property type="entry name" value="PAS"/>
    <property type="match status" value="4"/>
</dbReference>
<evidence type="ECO:0000256" key="3">
    <source>
        <dbReference type="ARBA" id="ARBA00022553"/>
    </source>
</evidence>
<gene>
    <name evidence="9" type="primary">tmoS_2</name>
    <name evidence="9" type="ORF">BHE75_00551</name>
</gene>
<evidence type="ECO:0000259" key="7">
    <source>
        <dbReference type="PROSITE" id="PS50112"/>
    </source>
</evidence>
<evidence type="ECO:0000259" key="6">
    <source>
        <dbReference type="PROSITE" id="PS50109"/>
    </source>
</evidence>
<dbReference type="PROSITE" id="PS50109">
    <property type="entry name" value="HIS_KIN"/>
    <property type="match status" value="1"/>
</dbReference>
<dbReference type="InterPro" id="IPR003594">
    <property type="entry name" value="HATPase_dom"/>
</dbReference>
<keyword evidence="3" id="KW-0597">Phosphoprotein</keyword>
<dbReference type="Pfam" id="PF00512">
    <property type="entry name" value="HisKA"/>
    <property type="match status" value="1"/>
</dbReference>
<evidence type="ECO:0000256" key="4">
    <source>
        <dbReference type="ARBA" id="ARBA00022679"/>
    </source>
</evidence>
<evidence type="ECO:0000259" key="8">
    <source>
        <dbReference type="PROSITE" id="PS50113"/>
    </source>
</evidence>
<dbReference type="Gene3D" id="1.10.287.130">
    <property type="match status" value="1"/>
</dbReference>
<dbReference type="SUPFAM" id="SSF55785">
    <property type="entry name" value="PYP-like sensor domain (PAS domain)"/>
    <property type="match status" value="5"/>
</dbReference>
<feature type="domain" description="PAC" evidence="8">
    <location>
        <begin position="345"/>
        <end position="397"/>
    </location>
</feature>
<dbReference type="SMART" id="SM00387">
    <property type="entry name" value="HATPase_c"/>
    <property type="match status" value="1"/>
</dbReference>
<evidence type="ECO:0000313" key="10">
    <source>
        <dbReference type="Proteomes" id="UP000179467"/>
    </source>
</evidence>
<dbReference type="SMART" id="SM00388">
    <property type="entry name" value="HisKA"/>
    <property type="match status" value="1"/>
</dbReference>
<dbReference type="Pfam" id="PF02518">
    <property type="entry name" value="HATPase_c"/>
    <property type="match status" value="1"/>
</dbReference>
<dbReference type="InterPro" id="IPR004358">
    <property type="entry name" value="Sig_transdc_His_kin-like_C"/>
</dbReference>
<dbReference type="GO" id="GO:0000155">
    <property type="term" value="F:phosphorelay sensor kinase activity"/>
    <property type="evidence" value="ECO:0007669"/>
    <property type="project" value="InterPro"/>
</dbReference>